<feature type="compositionally biased region" description="Low complexity" evidence="1">
    <location>
        <begin position="506"/>
        <end position="521"/>
    </location>
</feature>
<dbReference type="PANTHER" id="PTHR13357">
    <property type="entry name" value="SH3 ADAPTER PROTEIN SPIN90 NCK INTERACTING PROTEIN WITH SH3 DOMAIN"/>
    <property type="match status" value="1"/>
</dbReference>
<evidence type="ECO:0000256" key="1">
    <source>
        <dbReference type="SAM" id="MobiDB-lite"/>
    </source>
</evidence>
<dbReference type="AlphaFoldDB" id="A0A9P6ZYX3"/>
<feature type="domain" description="SPIN90/Ldb17 leucine-rich" evidence="2">
    <location>
        <begin position="232"/>
        <end position="380"/>
    </location>
</feature>
<dbReference type="OrthoDB" id="445362at2759"/>
<gene>
    <name evidence="3" type="ORF">EV702DRAFT_1091312</name>
</gene>
<sequence>MLVQTSGSKVNMLAEDDFGIVYLIENAQQFWSELDDVLRVPSDGSASLSMLDTALRRFVSLCASYHEQFLQSPMQLEHACSLLLDSELFVFHSERMCELAFEDVESKTDPHSQLILYSVLLFHGRRQSNFIRSHKHWQSLIPLLMDHVLVEINLDTEDVYLGAPSISSGSGSRSSMVVGHIPIEAKLRSLGVRLLYEVCRVQKLSLHDLSVFNDQFLDNLFELVEQTRFMPDETLNYSVIKLIVALNEQFMVACLSNNQQLGAKEPESQNRVLTVLISRLGSSKTFGENMIFMLNRASRSAEDLCMQLLVLKLLYILFTNKATSEYFYTNDLCVLVDVFLRELVDLDEESESLRHTYLRVMHPLLTKTQMQDVPYKRPQIVLALESLIQNGNIRDINPTTKRLVERCLGGEWCVQLRRTSHDKEVLKRQGDFRHSSPSHDIIASTTQDTVSSRAPTSPDVEHDSASKSLSSKPKVIKHCRSVESIHNPTSPRLPSPRSVKTAYMRSSTDSATSLAAATTTAPRRREKASSVDDVTSAVALHPEKSVLVQHPRPPSSSSLNLPLATSVNHKVRRPAPAPPKRRKPPPVPVGTTNSGATITAIATSASTPALGQLGKSNRLACRQL</sequence>
<evidence type="ECO:0000313" key="4">
    <source>
        <dbReference type="Proteomes" id="UP000714275"/>
    </source>
</evidence>
<dbReference type="Pfam" id="PF09431">
    <property type="entry name" value="SPIN90_LRD"/>
    <property type="match status" value="1"/>
</dbReference>
<dbReference type="GO" id="GO:0051666">
    <property type="term" value="P:actin cortical patch localization"/>
    <property type="evidence" value="ECO:0007669"/>
    <property type="project" value="TreeGrafter"/>
</dbReference>
<dbReference type="GO" id="GO:0000147">
    <property type="term" value="P:actin cortical patch assembly"/>
    <property type="evidence" value="ECO:0007669"/>
    <property type="project" value="TreeGrafter"/>
</dbReference>
<feature type="region of interest" description="Disordered" evidence="1">
    <location>
        <begin position="547"/>
        <end position="595"/>
    </location>
</feature>
<dbReference type="EMBL" id="JABBWD010000014">
    <property type="protein sequence ID" value="KAG1778715.1"/>
    <property type="molecule type" value="Genomic_DNA"/>
</dbReference>
<protein>
    <recommendedName>
        <fullName evidence="2">SPIN90/Ldb17 leucine-rich domain-containing protein</fullName>
    </recommendedName>
</protein>
<dbReference type="PANTHER" id="PTHR13357:SF1">
    <property type="entry name" value="NCK-INTERACTING PROTEIN WITH SH3 DOMAIN"/>
    <property type="match status" value="1"/>
</dbReference>
<accession>A0A9P6ZYX3</accession>
<proteinExistence type="predicted"/>
<name>A0A9P6ZYX3_9AGAM</name>
<dbReference type="Proteomes" id="UP000714275">
    <property type="component" value="Unassembled WGS sequence"/>
</dbReference>
<comment type="caution">
    <text evidence="3">The sequence shown here is derived from an EMBL/GenBank/DDBJ whole genome shotgun (WGS) entry which is preliminary data.</text>
</comment>
<evidence type="ECO:0000313" key="3">
    <source>
        <dbReference type="EMBL" id="KAG1778715.1"/>
    </source>
</evidence>
<dbReference type="InterPro" id="IPR030125">
    <property type="entry name" value="SPIN90/Ldb17"/>
</dbReference>
<keyword evidence="4" id="KW-1185">Reference proteome</keyword>
<dbReference type="InterPro" id="IPR018556">
    <property type="entry name" value="SPIN90/Ldb17_LRD"/>
</dbReference>
<organism evidence="3 4">
    <name type="scientific">Suillus placidus</name>
    <dbReference type="NCBI Taxonomy" id="48579"/>
    <lineage>
        <taxon>Eukaryota</taxon>
        <taxon>Fungi</taxon>
        <taxon>Dikarya</taxon>
        <taxon>Basidiomycota</taxon>
        <taxon>Agaricomycotina</taxon>
        <taxon>Agaricomycetes</taxon>
        <taxon>Agaricomycetidae</taxon>
        <taxon>Boletales</taxon>
        <taxon>Suillineae</taxon>
        <taxon>Suillaceae</taxon>
        <taxon>Suillus</taxon>
    </lineage>
</organism>
<dbReference type="GO" id="GO:0071933">
    <property type="term" value="F:Arp2/3 complex binding"/>
    <property type="evidence" value="ECO:0007669"/>
    <property type="project" value="TreeGrafter"/>
</dbReference>
<dbReference type="GO" id="GO:0006897">
    <property type="term" value="P:endocytosis"/>
    <property type="evidence" value="ECO:0007669"/>
    <property type="project" value="TreeGrafter"/>
</dbReference>
<feature type="region of interest" description="Disordered" evidence="1">
    <location>
        <begin position="424"/>
        <end position="533"/>
    </location>
</feature>
<reference evidence="3" key="1">
    <citation type="journal article" date="2020" name="New Phytol.">
        <title>Comparative genomics reveals dynamic genome evolution in host specialist ectomycorrhizal fungi.</title>
        <authorList>
            <person name="Lofgren L.A."/>
            <person name="Nguyen N.H."/>
            <person name="Vilgalys R."/>
            <person name="Ruytinx J."/>
            <person name="Liao H.L."/>
            <person name="Branco S."/>
            <person name="Kuo A."/>
            <person name="LaButti K."/>
            <person name="Lipzen A."/>
            <person name="Andreopoulos W."/>
            <person name="Pangilinan J."/>
            <person name="Riley R."/>
            <person name="Hundley H."/>
            <person name="Na H."/>
            <person name="Barry K."/>
            <person name="Grigoriev I.V."/>
            <person name="Stajich J.E."/>
            <person name="Kennedy P.G."/>
        </authorList>
    </citation>
    <scope>NUCLEOTIDE SEQUENCE</scope>
    <source>
        <strain evidence="3">DOB743</strain>
    </source>
</reference>
<evidence type="ECO:0000259" key="2">
    <source>
        <dbReference type="Pfam" id="PF09431"/>
    </source>
</evidence>
<dbReference type="GO" id="GO:0030479">
    <property type="term" value="C:actin cortical patch"/>
    <property type="evidence" value="ECO:0007669"/>
    <property type="project" value="TreeGrafter"/>
</dbReference>
<feature type="compositionally biased region" description="Polar residues" evidence="1">
    <location>
        <begin position="443"/>
        <end position="455"/>
    </location>
</feature>
<feature type="compositionally biased region" description="Basic residues" evidence="1">
    <location>
        <begin position="569"/>
        <end position="584"/>
    </location>
</feature>
<feature type="compositionally biased region" description="Basic and acidic residues" evidence="1">
    <location>
        <begin position="424"/>
        <end position="434"/>
    </location>
</feature>